<dbReference type="InterPro" id="IPR010359">
    <property type="entry name" value="IrrE_HExxH"/>
</dbReference>
<reference evidence="2" key="1">
    <citation type="journal article" date="2014" name="Int. J. Syst. Evol. Microbiol.">
        <title>Complete genome sequence of Corynebacterium casei LMG S-19264T (=DSM 44701T), isolated from a smear-ripened cheese.</title>
        <authorList>
            <consortium name="US DOE Joint Genome Institute (JGI-PGF)"/>
            <person name="Walter F."/>
            <person name="Albersmeier A."/>
            <person name="Kalinowski J."/>
            <person name="Ruckert C."/>
        </authorList>
    </citation>
    <scope>NUCLEOTIDE SEQUENCE</scope>
    <source>
        <strain evidence="2">CGMCC 1.12698</strain>
    </source>
</reference>
<dbReference type="Pfam" id="PF06114">
    <property type="entry name" value="Peptidase_M78"/>
    <property type="match status" value="1"/>
</dbReference>
<dbReference type="RefSeq" id="WP_188387610.1">
    <property type="nucleotide sequence ID" value="NZ_BMFK01000001.1"/>
</dbReference>
<evidence type="ECO:0000313" key="3">
    <source>
        <dbReference type="Proteomes" id="UP000605259"/>
    </source>
</evidence>
<accession>A0A917APH2</accession>
<gene>
    <name evidence="2" type="primary">xkdA</name>
    <name evidence="2" type="ORF">GCM10007140_13400</name>
</gene>
<sequence length="173" mass="20158">MEKLQHYYTTQLEDYTKNLYHSLAISIPEQVDIMDVAQKLNVWVYFAPIGSCAIERNGLASIILDERKTPQEQFEDFGHEIAHLLYHAGNQLQMPKMFLEYQEAKAQNFAMHFCIPTFMLRDMLLPATKSEAINMLSNTFNVTPALAERRLTHYEQQVLSSRLHDMIRTQYAV</sequence>
<proteinExistence type="predicted"/>
<reference evidence="2" key="2">
    <citation type="submission" date="2020-09" db="EMBL/GenBank/DDBJ databases">
        <authorList>
            <person name="Sun Q."/>
            <person name="Zhou Y."/>
        </authorList>
    </citation>
    <scope>NUCLEOTIDE SEQUENCE</scope>
    <source>
        <strain evidence="2">CGMCC 1.12698</strain>
    </source>
</reference>
<comment type="caution">
    <text evidence="2">The sequence shown here is derived from an EMBL/GenBank/DDBJ whole genome shotgun (WGS) entry which is preliminary data.</text>
</comment>
<keyword evidence="3" id="KW-1185">Reference proteome</keyword>
<dbReference type="EMBL" id="BMFK01000001">
    <property type="protein sequence ID" value="GGE64504.1"/>
    <property type="molecule type" value="Genomic_DNA"/>
</dbReference>
<protein>
    <submittedName>
        <fullName evidence="2">Phage-like element PBSX protein XkdA</fullName>
    </submittedName>
</protein>
<feature type="domain" description="IrrE N-terminal-like" evidence="1">
    <location>
        <begin position="37"/>
        <end position="152"/>
    </location>
</feature>
<evidence type="ECO:0000313" key="2">
    <source>
        <dbReference type="EMBL" id="GGE64504.1"/>
    </source>
</evidence>
<dbReference type="Proteomes" id="UP000605259">
    <property type="component" value="Unassembled WGS sequence"/>
</dbReference>
<dbReference type="AlphaFoldDB" id="A0A917APH2"/>
<evidence type="ECO:0000259" key="1">
    <source>
        <dbReference type="Pfam" id="PF06114"/>
    </source>
</evidence>
<name>A0A917APH2_9BACI</name>
<organism evidence="2 3">
    <name type="scientific">Priestia taiwanensis</name>
    <dbReference type="NCBI Taxonomy" id="1347902"/>
    <lineage>
        <taxon>Bacteria</taxon>
        <taxon>Bacillati</taxon>
        <taxon>Bacillota</taxon>
        <taxon>Bacilli</taxon>
        <taxon>Bacillales</taxon>
        <taxon>Bacillaceae</taxon>
        <taxon>Priestia</taxon>
    </lineage>
</organism>